<dbReference type="InterPro" id="IPR011008">
    <property type="entry name" value="Dimeric_a/b-barrel"/>
</dbReference>
<accession>A0AAW3YVS1</accession>
<keyword evidence="2" id="KW-0503">Monooxygenase</keyword>
<dbReference type="EMBL" id="JACXBF010000258">
    <property type="protein sequence ID" value="MBD2801096.1"/>
    <property type="molecule type" value="Genomic_DNA"/>
</dbReference>
<reference evidence="2" key="2">
    <citation type="journal article" date="2024" name="Toxins">
        <title>Genome Sequence Analysis of Native Xenorhabdus Strains Isolated from Entomopathogenic Nematodes in Argentina.</title>
        <authorList>
            <person name="Palma L."/>
            <person name="Frizzo L."/>
            <person name="Kaiser S."/>
            <person name="Berry C."/>
            <person name="Caballero P."/>
            <person name="Bode H.B."/>
            <person name="Del Valle E.E."/>
        </authorList>
    </citation>
    <scope>NUCLEOTIDE SEQUENCE</scope>
    <source>
        <strain evidence="2">M</strain>
    </source>
</reference>
<feature type="domain" description="ABM" evidence="1">
    <location>
        <begin position="1"/>
        <end position="61"/>
    </location>
</feature>
<gene>
    <name evidence="2" type="ORF">ID854_11680</name>
</gene>
<dbReference type="SUPFAM" id="SSF54909">
    <property type="entry name" value="Dimeric alpha+beta barrel"/>
    <property type="match status" value="1"/>
</dbReference>
<evidence type="ECO:0000313" key="2">
    <source>
        <dbReference type="EMBL" id="MBD2801096.1"/>
    </source>
</evidence>
<reference evidence="2" key="1">
    <citation type="submission" date="2020-09" db="EMBL/GenBank/DDBJ databases">
        <authorList>
            <person name="Palma L."/>
            <person name="Caballero P."/>
            <person name="Berry C."/>
            <person name="Del Valle E."/>
        </authorList>
    </citation>
    <scope>NUCLEOTIDE SEQUENCE</scope>
    <source>
        <strain evidence="2">M</strain>
    </source>
</reference>
<dbReference type="InterPro" id="IPR007138">
    <property type="entry name" value="ABM_dom"/>
</dbReference>
<dbReference type="Proteomes" id="UP001193920">
    <property type="component" value="Unassembled WGS sequence"/>
</dbReference>
<name>A0AAW3YVS1_9GAMM</name>
<dbReference type="Gene3D" id="3.30.70.100">
    <property type="match status" value="1"/>
</dbReference>
<proteinExistence type="predicted"/>
<evidence type="ECO:0000259" key="1">
    <source>
        <dbReference type="Pfam" id="PF03992"/>
    </source>
</evidence>
<organism evidence="2">
    <name type="scientific">Xenorhabdus szentirmaii</name>
    <dbReference type="NCBI Taxonomy" id="290112"/>
    <lineage>
        <taxon>Bacteria</taxon>
        <taxon>Pseudomonadati</taxon>
        <taxon>Pseudomonadota</taxon>
        <taxon>Gammaproteobacteria</taxon>
        <taxon>Enterobacterales</taxon>
        <taxon>Morganellaceae</taxon>
        <taxon>Xenorhabdus</taxon>
    </lineage>
</organism>
<protein>
    <submittedName>
        <fullName evidence="2">Antibiotic biosynthesis monooxygenase</fullName>
    </submittedName>
</protein>
<keyword evidence="2" id="KW-0560">Oxidoreductase</keyword>
<dbReference type="GO" id="GO:0004497">
    <property type="term" value="F:monooxygenase activity"/>
    <property type="evidence" value="ECO:0007669"/>
    <property type="project" value="UniProtKB-KW"/>
</dbReference>
<sequence length="111" mass="12871">MFIAIYRFKVYPGMEETFVKAWKKRTEGIYLLSGSLGSRLHKDKSGDYIGYAQWPTKEQWQSLGPKLIDSGDYPEYQAAGAEMRKCLEKSDTLFELELKADYLHSLPFSFK</sequence>
<dbReference type="Pfam" id="PF03992">
    <property type="entry name" value="ABM"/>
    <property type="match status" value="1"/>
</dbReference>
<comment type="caution">
    <text evidence="2">The sequence shown here is derived from an EMBL/GenBank/DDBJ whole genome shotgun (WGS) entry which is preliminary data.</text>
</comment>
<dbReference type="AlphaFoldDB" id="A0AAW3YVS1"/>
<dbReference type="RefSeq" id="WP_038241998.1">
    <property type="nucleotide sequence ID" value="NZ_JACXBC010000016.1"/>
</dbReference>